<dbReference type="SUPFAM" id="SSF158452">
    <property type="entry name" value="YqcC-like"/>
    <property type="match status" value="1"/>
</dbReference>
<evidence type="ECO:0000259" key="1">
    <source>
        <dbReference type="Pfam" id="PF04287"/>
    </source>
</evidence>
<dbReference type="Pfam" id="PF04287">
    <property type="entry name" value="DUF446"/>
    <property type="match status" value="1"/>
</dbReference>
<reference evidence="2 3" key="1">
    <citation type="submission" date="2021-04" db="EMBL/GenBank/DDBJ databases">
        <title>Novel species identification of genus Shewanella.</title>
        <authorList>
            <person name="Liu G."/>
        </authorList>
    </citation>
    <scope>NUCLEOTIDE SEQUENCE [LARGE SCALE GENOMIC DNA]</scope>
    <source>
        <strain evidence="2 3">FJAT-54481</strain>
    </source>
</reference>
<dbReference type="InterPro" id="IPR036814">
    <property type="entry name" value="YqcC-like_sf"/>
</dbReference>
<gene>
    <name evidence="2" type="ORF">KDN34_11670</name>
</gene>
<proteinExistence type="predicted"/>
<dbReference type="RefSeq" id="WP_212593945.1">
    <property type="nucleotide sequence ID" value="NZ_CP073587.1"/>
</dbReference>
<dbReference type="EMBL" id="CP073587">
    <property type="protein sequence ID" value="QUN04893.1"/>
    <property type="molecule type" value="Genomic_DNA"/>
</dbReference>
<feature type="domain" description="YqcC-like" evidence="1">
    <location>
        <begin position="8"/>
        <end position="101"/>
    </location>
</feature>
<dbReference type="PANTHER" id="PTHR39586">
    <property type="entry name" value="CYTOPLASMIC PROTEIN-RELATED"/>
    <property type="match status" value="1"/>
</dbReference>
<dbReference type="InterPro" id="IPR007384">
    <property type="entry name" value="UCP006257"/>
</dbReference>
<protein>
    <submittedName>
        <fullName evidence="2">YqcC family protein</fullName>
    </submittedName>
</protein>
<dbReference type="PIRSF" id="PIRSF006257">
    <property type="entry name" value="UCP006257"/>
    <property type="match status" value="1"/>
</dbReference>
<dbReference type="PANTHER" id="PTHR39586:SF1">
    <property type="entry name" value="CYTOPLASMIC PROTEIN"/>
    <property type="match status" value="1"/>
</dbReference>
<dbReference type="Proteomes" id="UP000679575">
    <property type="component" value="Chromosome"/>
</dbReference>
<dbReference type="Gene3D" id="1.20.1440.40">
    <property type="entry name" value="YqcC-like"/>
    <property type="match status" value="1"/>
</dbReference>
<organism evidence="2 3">
    <name type="scientific">Shewanella yunxiaonensis</name>
    <dbReference type="NCBI Taxonomy" id="2829809"/>
    <lineage>
        <taxon>Bacteria</taxon>
        <taxon>Pseudomonadati</taxon>
        <taxon>Pseudomonadota</taxon>
        <taxon>Gammaproteobacteria</taxon>
        <taxon>Alteromonadales</taxon>
        <taxon>Shewanellaceae</taxon>
        <taxon>Shewanella</taxon>
    </lineage>
</organism>
<sequence length="105" mass="11931">MLYQQTLLHLHAIENELKRLAMWSATKPAAIALASTAPFACDTLPLEHWLQFIFLPKMHQLISSQQPLPSKIAIAPMAQYVWAQKQETRDLIVVLERLDELLGGK</sequence>
<keyword evidence="3" id="KW-1185">Reference proteome</keyword>
<dbReference type="InterPro" id="IPR023376">
    <property type="entry name" value="YqcC-like_dom"/>
</dbReference>
<evidence type="ECO:0000313" key="3">
    <source>
        <dbReference type="Proteomes" id="UP000679575"/>
    </source>
</evidence>
<evidence type="ECO:0000313" key="2">
    <source>
        <dbReference type="EMBL" id="QUN04893.1"/>
    </source>
</evidence>
<name>A0ABX7YQ54_9GAMM</name>
<accession>A0ABX7YQ54</accession>